<evidence type="ECO:0000256" key="1">
    <source>
        <dbReference type="SAM" id="Phobius"/>
    </source>
</evidence>
<evidence type="ECO:0000313" key="2">
    <source>
        <dbReference type="EMBL" id="RMI45149.1"/>
    </source>
</evidence>
<name>A0A3M2M6R4_9ACTN</name>
<organism evidence="2 3">
    <name type="scientific">Actinomadura harenae</name>
    <dbReference type="NCBI Taxonomy" id="2483351"/>
    <lineage>
        <taxon>Bacteria</taxon>
        <taxon>Bacillati</taxon>
        <taxon>Actinomycetota</taxon>
        <taxon>Actinomycetes</taxon>
        <taxon>Streptosporangiales</taxon>
        <taxon>Thermomonosporaceae</taxon>
        <taxon>Actinomadura</taxon>
    </lineage>
</organism>
<dbReference type="OrthoDB" id="2717873at2"/>
<feature type="transmembrane region" description="Helical" evidence="1">
    <location>
        <begin position="108"/>
        <end position="128"/>
    </location>
</feature>
<keyword evidence="1" id="KW-1133">Transmembrane helix</keyword>
<evidence type="ECO:0000313" key="3">
    <source>
        <dbReference type="Proteomes" id="UP000282674"/>
    </source>
</evidence>
<dbReference type="EMBL" id="RFFG01000015">
    <property type="protein sequence ID" value="RMI45149.1"/>
    <property type="molecule type" value="Genomic_DNA"/>
</dbReference>
<sequence>MTGVLARLHGRTAADVPRWAVWTAYAVSLTVLPAGLWRILSVDLRIPLMETSADGPPPPEWFGGEWWYVIGLSLVSEALAFLAVGLVSEWGQRVPGWVPRLGGRRIPILAAVVPAGIGATLNTLLWPYGMTMISMGHKVNGEVGSGPVPHGWRAVVFFGAYWPLALWGPLLGVLTVHYYRRRRAAESRA</sequence>
<dbReference type="AlphaFoldDB" id="A0A3M2M6R4"/>
<feature type="transmembrane region" description="Helical" evidence="1">
    <location>
        <begin position="66"/>
        <end position="87"/>
    </location>
</feature>
<accession>A0A3M2M6R4</accession>
<feature type="transmembrane region" description="Helical" evidence="1">
    <location>
        <begin position="160"/>
        <end position="179"/>
    </location>
</feature>
<keyword evidence="1" id="KW-0812">Transmembrane</keyword>
<protein>
    <submittedName>
        <fullName evidence="2">Uncharacterized protein</fullName>
    </submittedName>
</protein>
<gene>
    <name evidence="2" type="ORF">EBO15_11100</name>
</gene>
<dbReference type="Proteomes" id="UP000282674">
    <property type="component" value="Unassembled WGS sequence"/>
</dbReference>
<keyword evidence="1" id="KW-0472">Membrane</keyword>
<keyword evidence="3" id="KW-1185">Reference proteome</keyword>
<proteinExistence type="predicted"/>
<comment type="caution">
    <text evidence="2">The sequence shown here is derived from an EMBL/GenBank/DDBJ whole genome shotgun (WGS) entry which is preliminary data.</text>
</comment>
<reference evidence="2 3" key="1">
    <citation type="submission" date="2018-10" db="EMBL/GenBank/DDBJ databases">
        <title>Isolation from soil.</title>
        <authorList>
            <person name="Hu J."/>
        </authorList>
    </citation>
    <scope>NUCLEOTIDE SEQUENCE [LARGE SCALE GENOMIC DNA]</scope>
    <source>
        <strain evidence="2 3">NEAU-Ht49</strain>
    </source>
</reference>
<feature type="transmembrane region" description="Helical" evidence="1">
    <location>
        <begin position="20"/>
        <end position="40"/>
    </location>
</feature>